<feature type="region of interest" description="Disordered" evidence="7">
    <location>
        <begin position="172"/>
        <end position="211"/>
    </location>
</feature>
<comment type="similarity">
    <text evidence="2">Belongs to the TAF8 family.</text>
</comment>
<evidence type="ECO:0000256" key="1">
    <source>
        <dbReference type="ARBA" id="ARBA00004123"/>
    </source>
</evidence>
<evidence type="ECO:0000259" key="8">
    <source>
        <dbReference type="SMART" id="SM00576"/>
    </source>
</evidence>
<comment type="subcellular location">
    <subcellularLocation>
        <location evidence="1">Nucleus</location>
    </subcellularLocation>
</comment>
<feature type="compositionally biased region" description="Gly residues" evidence="7">
    <location>
        <begin position="316"/>
        <end position="328"/>
    </location>
</feature>
<sequence>MNPYMPTSYGQQYGQQQPQAYTTPQATQPYAPQPTPAYNPQAYSQQTYQNINYASSGIPYNLSLLSQYAQQTAPPPPPPAPPTPPPASVSPAAASKAIQRFISSELKYAGFDSTHPTALETLEKEVVFLIERLHQRAHEFANLSNRAGPIATDLILACTDVGMDPSELAKWRVKTKRQRRKNRAASIDGGRIELRDPPSRSPSPDLLPSDEEDNAVAKANATPLTLRTLPDMYALPTLPPKHTYHRTPLTQSGGSSAAPSSTGVPSLEKKLKTAGLVQDSLRNLMLQTEASGHTQEDSDLLGHVVNWEAVSGGLGMGAGGTNASGAGEGARPRKRWRV</sequence>
<dbReference type="SMART" id="SM00576">
    <property type="entry name" value="BTP"/>
    <property type="match status" value="1"/>
</dbReference>
<feature type="compositionally biased region" description="Pro residues" evidence="7">
    <location>
        <begin position="73"/>
        <end position="88"/>
    </location>
</feature>
<dbReference type="InterPro" id="IPR037818">
    <property type="entry name" value="TAF8"/>
</dbReference>
<dbReference type="AlphaFoldDB" id="A0A0D7AWR6"/>
<protein>
    <recommendedName>
        <fullName evidence="3">Transcription initiation factor TFIID subunit 8</fullName>
    </recommendedName>
</protein>
<feature type="compositionally biased region" description="Low complexity" evidence="7">
    <location>
        <begin position="252"/>
        <end position="266"/>
    </location>
</feature>
<dbReference type="Pfam" id="PF10406">
    <property type="entry name" value="TAF8_C"/>
    <property type="match status" value="1"/>
</dbReference>
<evidence type="ECO:0000256" key="3">
    <source>
        <dbReference type="ARBA" id="ARBA00017307"/>
    </source>
</evidence>
<organism evidence="9 10">
    <name type="scientific">Cylindrobasidium torrendii FP15055 ss-10</name>
    <dbReference type="NCBI Taxonomy" id="1314674"/>
    <lineage>
        <taxon>Eukaryota</taxon>
        <taxon>Fungi</taxon>
        <taxon>Dikarya</taxon>
        <taxon>Basidiomycota</taxon>
        <taxon>Agaricomycotina</taxon>
        <taxon>Agaricomycetes</taxon>
        <taxon>Agaricomycetidae</taxon>
        <taxon>Agaricales</taxon>
        <taxon>Marasmiineae</taxon>
        <taxon>Physalacriaceae</taxon>
        <taxon>Cylindrobasidium</taxon>
    </lineage>
</organism>
<feature type="region of interest" description="Disordered" evidence="7">
    <location>
        <begin position="69"/>
        <end position="94"/>
    </location>
</feature>
<dbReference type="Gene3D" id="1.10.20.10">
    <property type="entry name" value="Histone, subunit A"/>
    <property type="match status" value="1"/>
</dbReference>
<evidence type="ECO:0000256" key="2">
    <source>
        <dbReference type="ARBA" id="ARBA00008767"/>
    </source>
</evidence>
<name>A0A0D7AWR6_9AGAR</name>
<dbReference type="PANTHER" id="PTHR46469">
    <property type="entry name" value="TRANSCRIPTION INITIATION FACTOR TFIID SUBUNIT 8"/>
    <property type="match status" value="1"/>
</dbReference>
<dbReference type="PANTHER" id="PTHR46469:SF1">
    <property type="entry name" value="TRANSCRIPTION INITIATION FACTOR TFIID SUBUNIT 8"/>
    <property type="match status" value="1"/>
</dbReference>
<feature type="region of interest" description="Disordered" evidence="7">
    <location>
        <begin position="237"/>
        <end position="267"/>
    </location>
</feature>
<dbReference type="CDD" id="cd00076">
    <property type="entry name" value="HFD_SF"/>
    <property type="match status" value="1"/>
</dbReference>
<feature type="compositionally biased region" description="Basic residues" evidence="7">
    <location>
        <begin position="172"/>
        <end position="183"/>
    </location>
</feature>
<proteinExistence type="inferred from homology"/>
<dbReference type="InterPro" id="IPR019473">
    <property type="entry name" value="TFIID_su8_C"/>
</dbReference>
<feature type="region of interest" description="Disordered" evidence="7">
    <location>
        <begin position="316"/>
        <end position="338"/>
    </location>
</feature>
<evidence type="ECO:0000313" key="9">
    <source>
        <dbReference type="EMBL" id="KIY61716.1"/>
    </source>
</evidence>
<gene>
    <name evidence="9" type="ORF">CYLTODRAFT_427391</name>
</gene>
<dbReference type="InterPro" id="IPR009072">
    <property type="entry name" value="Histone-fold"/>
</dbReference>
<keyword evidence="4" id="KW-0805">Transcription regulation</keyword>
<feature type="region of interest" description="Disordered" evidence="7">
    <location>
        <begin position="1"/>
        <end position="43"/>
    </location>
</feature>
<evidence type="ECO:0000256" key="7">
    <source>
        <dbReference type="SAM" id="MobiDB-lite"/>
    </source>
</evidence>
<dbReference type="InterPro" id="IPR006565">
    <property type="entry name" value="BTP"/>
</dbReference>
<dbReference type="GO" id="GO:0005669">
    <property type="term" value="C:transcription factor TFIID complex"/>
    <property type="evidence" value="ECO:0007669"/>
    <property type="project" value="InterPro"/>
</dbReference>
<dbReference type="EMBL" id="KN880885">
    <property type="protein sequence ID" value="KIY61716.1"/>
    <property type="molecule type" value="Genomic_DNA"/>
</dbReference>
<dbReference type="OrthoDB" id="2193813at2759"/>
<dbReference type="Proteomes" id="UP000054007">
    <property type="component" value="Unassembled WGS sequence"/>
</dbReference>
<evidence type="ECO:0000256" key="5">
    <source>
        <dbReference type="ARBA" id="ARBA00023163"/>
    </source>
</evidence>
<keyword evidence="5" id="KW-0804">Transcription</keyword>
<dbReference type="GO" id="GO:0046982">
    <property type="term" value="F:protein heterodimerization activity"/>
    <property type="evidence" value="ECO:0007669"/>
    <property type="project" value="InterPro"/>
</dbReference>
<reference evidence="9 10" key="1">
    <citation type="journal article" date="2015" name="Fungal Genet. Biol.">
        <title>Evolution of novel wood decay mechanisms in Agaricales revealed by the genome sequences of Fistulina hepatica and Cylindrobasidium torrendii.</title>
        <authorList>
            <person name="Floudas D."/>
            <person name="Held B.W."/>
            <person name="Riley R."/>
            <person name="Nagy L.G."/>
            <person name="Koehler G."/>
            <person name="Ransdell A.S."/>
            <person name="Younus H."/>
            <person name="Chow J."/>
            <person name="Chiniquy J."/>
            <person name="Lipzen A."/>
            <person name="Tritt A."/>
            <person name="Sun H."/>
            <person name="Haridas S."/>
            <person name="LaButti K."/>
            <person name="Ohm R.A."/>
            <person name="Kues U."/>
            <person name="Blanchette R.A."/>
            <person name="Grigoriev I.V."/>
            <person name="Minto R.E."/>
            <person name="Hibbett D.S."/>
        </authorList>
    </citation>
    <scope>NUCLEOTIDE SEQUENCE [LARGE SCALE GENOMIC DNA]</scope>
    <source>
        <strain evidence="9 10">FP15055 ss-10</strain>
    </source>
</reference>
<keyword evidence="6" id="KW-0539">Nucleus</keyword>
<dbReference type="GO" id="GO:0006367">
    <property type="term" value="P:transcription initiation at RNA polymerase II promoter"/>
    <property type="evidence" value="ECO:0007669"/>
    <property type="project" value="TreeGrafter"/>
</dbReference>
<dbReference type="STRING" id="1314674.A0A0D7AWR6"/>
<keyword evidence="10" id="KW-1185">Reference proteome</keyword>
<evidence type="ECO:0000256" key="4">
    <source>
        <dbReference type="ARBA" id="ARBA00023015"/>
    </source>
</evidence>
<evidence type="ECO:0000313" key="10">
    <source>
        <dbReference type="Proteomes" id="UP000054007"/>
    </source>
</evidence>
<accession>A0A0D7AWR6</accession>
<feature type="domain" description="Bromodomain associated" evidence="8">
    <location>
        <begin position="92"/>
        <end position="167"/>
    </location>
</feature>
<dbReference type="Pfam" id="PF07524">
    <property type="entry name" value="Bromo_TP"/>
    <property type="match status" value="1"/>
</dbReference>
<feature type="compositionally biased region" description="Low complexity" evidence="7">
    <location>
        <begin position="1"/>
        <end position="30"/>
    </location>
</feature>
<evidence type="ECO:0000256" key="6">
    <source>
        <dbReference type="ARBA" id="ARBA00023242"/>
    </source>
</evidence>